<feature type="compositionally biased region" description="Low complexity" evidence="1">
    <location>
        <begin position="10"/>
        <end position="22"/>
    </location>
</feature>
<dbReference type="AlphaFoldDB" id="A0A9N9V2K5"/>
<protein>
    <recommendedName>
        <fullName evidence="6">ATPase AAA-type core domain-containing protein</fullName>
    </recommendedName>
</protein>
<evidence type="ECO:0000313" key="5">
    <source>
        <dbReference type="Proteomes" id="UP000696573"/>
    </source>
</evidence>
<feature type="compositionally biased region" description="Basic and acidic residues" evidence="1">
    <location>
        <begin position="31"/>
        <end position="41"/>
    </location>
</feature>
<dbReference type="Proteomes" id="UP000696573">
    <property type="component" value="Unassembled WGS sequence"/>
</dbReference>
<name>A0A9N9V2K5_9HYPO</name>
<evidence type="ECO:0000259" key="2">
    <source>
        <dbReference type="Pfam" id="PF00004"/>
    </source>
</evidence>
<evidence type="ECO:0000259" key="3">
    <source>
        <dbReference type="Pfam" id="PF23232"/>
    </source>
</evidence>
<sequence>MEKRSRLHTGRPSSSPQGSQPERQAKRRRHSDHEDHARENSEDAFAPHSQYAETRTRQNPITTIDWRAQLCRFLGTENSITDDELLEELETAFSGGKTRLYEELCSGDETVQQGTHLFGRATIKNLELYLERNKDIAMIVYKDFECCGHVNSSFQHDYDQGQRPTSDASPLLKGESIKLVSEEMKRAFSDVLTLVSTNIPLPKSQDLQMTDVDEAIPSSNSSSADESAIESEHELEDAAYPYLWWFHHRQEISDIIDMTSEGPVSPVLILRDYIISRMLDEWNLVDDMMSQNQITARYLPYLYMFQNFEASKSSRQNRTMAKRARGSGSAHGLLMGILPSTTQKIGIRELEFYPLRFALEEVVEAIRKRGEMVWKCRHRHYVSSQVTSIEGTQTPEESRFMVDMETYKRMYPEANKPSEASDQDVLDDLDMEHDCPDLGDSFYMCLPATIVHHLTDVRWNTKAFDYLVINQETKELIKAVVTNQLGIQSKADLIQGKGNGLFILLHGVTCGDIGTKAEDVEQYLDSVLLLGATWGCVVLLDEADVFLEQRSILNLERNSLVSVFLRVLEYYDGILILTSNRVGIFDEAFKSRIQLSLHYSNLDQNQRYQIWKNFIHHLHESQDALEIESASSKKPGRGGYGINLQDLTSHLDTLACANLNGREIRNALSTARQLATYREQRLDYSHLEIVMKEAEKFDEYLKEVHHGFSEDDIQRGKRER</sequence>
<organism evidence="4 5">
    <name type="scientific">Clonostachys rhizophaga</name>
    <dbReference type="NCBI Taxonomy" id="160324"/>
    <lineage>
        <taxon>Eukaryota</taxon>
        <taxon>Fungi</taxon>
        <taxon>Dikarya</taxon>
        <taxon>Ascomycota</taxon>
        <taxon>Pezizomycotina</taxon>
        <taxon>Sordariomycetes</taxon>
        <taxon>Hypocreomycetidae</taxon>
        <taxon>Hypocreales</taxon>
        <taxon>Bionectriaceae</taxon>
        <taxon>Clonostachys</taxon>
    </lineage>
</organism>
<dbReference type="SUPFAM" id="SSF52540">
    <property type="entry name" value="P-loop containing nucleoside triphosphate hydrolases"/>
    <property type="match status" value="1"/>
</dbReference>
<feature type="domain" description="ATPase AAA-type core" evidence="2">
    <location>
        <begin position="512"/>
        <end position="597"/>
    </location>
</feature>
<dbReference type="Pfam" id="PF23232">
    <property type="entry name" value="AAA_lid_13"/>
    <property type="match status" value="1"/>
</dbReference>
<dbReference type="EMBL" id="CABFNQ020000451">
    <property type="protein sequence ID" value="CAH0015851.1"/>
    <property type="molecule type" value="Genomic_DNA"/>
</dbReference>
<dbReference type="InterPro" id="IPR003959">
    <property type="entry name" value="ATPase_AAA_core"/>
</dbReference>
<dbReference type="InterPro" id="IPR056599">
    <property type="entry name" value="AAA_lid_fung"/>
</dbReference>
<dbReference type="InterPro" id="IPR027417">
    <property type="entry name" value="P-loop_NTPase"/>
</dbReference>
<evidence type="ECO:0000256" key="1">
    <source>
        <dbReference type="SAM" id="MobiDB-lite"/>
    </source>
</evidence>
<dbReference type="GO" id="GO:0016887">
    <property type="term" value="F:ATP hydrolysis activity"/>
    <property type="evidence" value="ECO:0007669"/>
    <property type="project" value="InterPro"/>
</dbReference>
<evidence type="ECO:0008006" key="6">
    <source>
        <dbReference type="Google" id="ProtNLM"/>
    </source>
</evidence>
<dbReference type="GO" id="GO:0005524">
    <property type="term" value="F:ATP binding"/>
    <property type="evidence" value="ECO:0007669"/>
    <property type="project" value="InterPro"/>
</dbReference>
<feature type="domain" description="AAA+ ATPase lid" evidence="3">
    <location>
        <begin position="602"/>
        <end position="706"/>
    </location>
</feature>
<gene>
    <name evidence="4" type="ORF">CRHIZ90672A_00008044</name>
</gene>
<dbReference type="Gene3D" id="3.40.50.300">
    <property type="entry name" value="P-loop containing nucleotide triphosphate hydrolases"/>
    <property type="match status" value="1"/>
</dbReference>
<dbReference type="Pfam" id="PF00004">
    <property type="entry name" value="AAA"/>
    <property type="match status" value="1"/>
</dbReference>
<dbReference type="PANTHER" id="PTHR46411:SF2">
    <property type="entry name" value="AAA+ ATPASE DOMAIN-CONTAINING PROTEIN"/>
    <property type="match status" value="1"/>
</dbReference>
<feature type="region of interest" description="Disordered" evidence="1">
    <location>
        <begin position="1"/>
        <end position="57"/>
    </location>
</feature>
<dbReference type="OrthoDB" id="10042665at2759"/>
<comment type="caution">
    <text evidence="4">The sequence shown here is derived from an EMBL/GenBank/DDBJ whole genome shotgun (WGS) entry which is preliminary data.</text>
</comment>
<accession>A0A9N9V2K5</accession>
<proteinExistence type="predicted"/>
<evidence type="ECO:0000313" key="4">
    <source>
        <dbReference type="EMBL" id="CAH0015851.1"/>
    </source>
</evidence>
<keyword evidence="5" id="KW-1185">Reference proteome</keyword>
<reference evidence="4" key="1">
    <citation type="submission" date="2021-10" db="EMBL/GenBank/DDBJ databases">
        <authorList>
            <person name="Piombo E."/>
        </authorList>
    </citation>
    <scope>NUCLEOTIDE SEQUENCE</scope>
</reference>
<dbReference type="PANTHER" id="PTHR46411">
    <property type="entry name" value="FAMILY ATPASE, PUTATIVE-RELATED"/>
    <property type="match status" value="1"/>
</dbReference>